<evidence type="ECO:0000313" key="2">
    <source>
        <dbReference type="EMBL" id="KAG8225921.1"/>
    </source>
</evidence>
<comment type="caution">
    <text evidence="2">The sequence shown here is derived from an EMBL/GenBank/DDBJ whole genome shotgun (WGS) entry which is preliminary data.</text>
</comment>
<reference evidence="2" key="2">
    <citation type="submission" date="2017-10" db="EMBL/GenBank/DDBJ databases">
        <title>Ladona fulva Genome sequencing and assembly.</title>
        <authorList>
            <person name="Murali S."/>
            <person name="Richards S."/>
            <person name="Bandaranaike D."/>
            <person name="Bellair M."/>
            <person name="Blankenburg K."/>
            <person name="Chao H."/>
            <person name="Dinh H."/>
            <person name="Doddapaneni H."/>
            <person name="Dugan-Rocha S."/>
            <person name="Elkadiri S."/>
            <person name="Gnanaolivu R."/>
            <person name="Hernandez B."/>
            <person name="Skinner E."/>
            <person name="Javaid M."/>
            <person name="Lee S."/>
            <person name="Li M."/>
            <person name="Ming W."/>
            <person name="Munidasa M."/>
            <person name="Muniz J."/>
            <person name="Nguyen L."/>
            <person name="Hughes D."/>
            <person name="Osuji N."/>
            <person name="Pu L.-L."/>
            <person name="Puazo M."/>
            <person name="Qu C."/>
            <person name="Quiroz J."/>
            <person name="Raj R."/>
            <person name="Weissenberger G."/>
            <person name="Xin Y."/>
            <person name="Zou X."/>
            <person name="Han Y."/>
            <person name="Worley K."/>
            <person name="Muzny D."/>
            <person name="Gibbs R."/>
        </authorList>
    </citation>
    <scope>NUCLEOTIDE SEQUENCE</scope>
    <source>
        <strain evidence="2">Sampled in the wild</strain>
    </source>
</reference>
<evidence type="ECO:0000313" key="3">
    <source>
        <dbReference type="Proteomes" id="UP000792457"/>
    </source>
</evidence>
<organism evidence="2 3">
    <name type="scientific">Ladona fulva</name>
    <name type="common">Scarce chaser dragonfly</name>
    <name type="synonym">Libellula fulva</name>
    <dbReference type="NCBI Taxonomy" id="123851"/>
    <lineage>
        <taxon>Eukaryota</taxon>
        <taxon>Metazoa</taxon>
        <taxon>Ecdysozoa</taxon>
        <taxon>Arthropoda</taxon>
        <taxon>Hexapoda</taxon>
        <taxon>Insecta</taxon>
        <taxon>Pterygota</taxon>
        <taxon>Palaeoptera</taxon>
        <taxon>Odonata</taxon>
        <taxon>Epiprocta</taxon>
        <taxon>Anisoptera</taxon>
        <taxon>Libelluloidea</taxon>
        <taxon>Libellulidae</taxon>
        <taxon>Ladona</taxon>
    </lineage>
</organism>
<dbReference type="PANTHER" id="PTHR31781:SF1">
    <property type="entry name" value="PROTEIN UNC-80 HOMOLOG"/>
    <property type="match status" value="1"/>
</dbReference>
<dbReference type="GO" id="GO:0030424">
    <property type="term" value="C:axon"/>
    <property type="evidence" value="ECO:0007669"/>
    <property type="project" value="TreeGrafter"/>
</dbReference>
<evidence type="ECO:0000256" key="1">
    <source>
        <dbReference type="SAM" id="MobiDB-lite"/>
    </source>
</evidence>
<proteinExistence type="predicted"/>
<dbReference type="Proteomes" id="UP000792457">
    <property type="component" value="Unassembled WGS sequence"/>
</dbReference>
<feature type="compositionally biased region" description="Basic and acidic residues" evidence="1">
    <location>
        <begin position="189"/>
        <end position="209"/>
    </location>
</feature>
<dbReference type="GO" id="GO:0055080">
    <property type="term" value="P:monoatomic cation homeostasis"/>
    <property type="evidence" value="ECO:0007669"/>
    <property type="project" value="TreeGrafter"/>
</dbReference>
<protein>
    <submittedName>
        <fullName evidence="2">Uncharacterized protein</fullName>
    </submittedName>
</protein>
<dbReference type="GO" id="GO:0034703">
    <property type="term" value="C:cation channel complex"/>
    <property type="evidence" value="ECO:0007669"/>
    <property type="project" value="TreeGrafter"/>
</dbReference>
<dbReference type="GO" id="GO:0005261">
    <property type="term" value="F:monoatomic cation channel activity"/>
    <property type="evidence" value="ECO:0007669"/>
    <property type="project" value="TreeGrafter"/>
</dbReference>
<sequence>MCCLIDELTGGYIGESHPDKVKPGKCPNIQTHTIPNPIITVTEHTPTPSPEYMRRQGSIDSQLDTISLQGKRLQERKPSLTRSQTDSNITYANEEVPEAPGSVCYITKDGNIDYQVVLKAVHSAAIRDNICTLRVCEVILNLVELLMDMGVLKQCLREEAAGSKAGGQQEVPGNTAWMDGGETSTSVPVDEKKGSKAPKEGKSSSDHNSSHSLIMNCVVRVLKHLGCPHGCGDGQRGPPADFLRSQGQTILAKLHRASQKQFSRFLRDLVNRNSLSEVMEFFHSYVGFCVDPSSLLSPLNQKRGFNKSPDTVSGSGGYSTNFGASLGSGGGGRGIEGHIIADVFKNLVSRMTKCNKELKLQENV</sequence>
<accession>A0A8K0NXR7</accession>
<keyword evidence="3" id="KW-1185">Reference proteome</keyword>
<reference evidence="2" key="1">
    <citation type="submission" date="2013-04" db="EMBL/GenBank/DDBJ databases">
        <authorList>
            <person name="Qu J."/>
            <person name="Murali S.C."/>
            <person name="Bandaranaike D."/>
            <person name="Bellair M."/>
            <person name="Blankenburg K."/>
            <person name="Chao H."/>
            <person name="Dinh H."/>
            <person name="Doddapaneni H."/>
            <person name="Downs B."/>
            <person name="Dugan-Rocha S."/>
            <person name="Elkadiri S."/>
            <person name="Gnanaolivu R.D."/>
            <person name="Hernandez B."/>
            <person name="Javaid M."/>
            <person name="Jayaseelan J.C."/>
            <person name="Lee S."/>
            <person name="Li M."/>
            <person name="Ming W."/>
            <person name="Munidasa M."/>
            <person name="Muniz J."/>
            <person name="Nguyen L."/>
            <person name="Ongeri F."/>
            <person name="Osuji N."/>
            <person name="Pu L.-L."/>
            <person name="Puazo M."/>
            <person name="Qu C."/>
            <person name="Quiroz J."/>
            <person name="Raj R."/>
            <person name="Weissenberger G."/>
            <person name="Xin Y."/>
            <person name="Zou X."/>
            <person name="Han Y."/>
            <person name="Richards S."/>
            <person name="Worley K."/>
            <person name="Muzny D."/>
            <person name="Gibbs R."/>
        </authorList>
    </citation>
    <scope>NUCLEOTIDE SEQUENCE</scope>
    <source>
        <strain evidence="2">Sampled in the wild</strain>
    </source>
</reference>
<dbReference type="OrthoDB" id="5584001at2759"/>
<dbReference type="AlphaFoldDB" id="A0A8K0NXR7"/>
<name>A0A8K0NXR7_LADFU</name>
<dbReference type="PANTHER" id="PTHR31781">
    <property type="entry name" value="UNC80"/>
    <property type="match status" value="1"/>
</dbReference>
<feature type="region of interest" description="Disordered" evidence="1">
    <location>
        <begin position="162"/>
        <end position="209"/>
    </location>
</feature>
<dbReference type="EMBL" id="KZ308259">
    <property type="protein sequence ID" value="KAG8225921.1"/>
    <property type="molecule type" value="Genomic_DNA"/>
</dbReference>
<gene>
    <name evidence="2" type="ORF">J437_LFUL005957</name>
</gene>